<gene>
    <name evidence="2" type="ORF">B4167_2130</name>
</gene>
<dbReference type="Proteomes" id="UP000032076">
    <property type="component" value="Unassembled WGS sequence"/>
</dbReference>
<keyword evidence="1" id="KW-0812">Transmembrane</keyword>
<dbReference type="RefSeq" id="WP_041902349.1">
    <property type="nucleotide sequence ID" value="NZ_JAMAYU010000044.1"/>
</dbReference>
<sequence>MIDIKYMPKLWVLLLFGYFLLLMILDIHQAREFISNSLFDFIVHPLSGGSAGTLTLFLGIYPVLAILIPLIVDKMENDMVVIRIRNKKELFYQHFIFSIVISAIFVIVMVLAGGMASNLLTGSVKNLWPTEKGSIYFYLENKTSFPIYIPQLTSFKVWLYIISSRFLAILSIAVLLIFLKLVLKKNSYVLLVSLLFLLGSGGLFPGHFHLFLGYIDIDPELWISPEHQLFTLVYHLFWIVLLFILCQWLYKKKEFYH</sequence>
<feature type="transmembrane region" description="Helical" evidence="1">
    <location>
        <begin position="232"/>
        <end position="250"/>
    </location>
</feature>
<name>A0ABD4A9H0_9BACI</name>
<feature type="transmembrane region" description="Helical" evidence="1">
    <location>
        <begin position="188"/>
        <end position="212"/>
    </location>
</feature>
<evidence type="ECO:0000313" key="3">
    <source>
        <dbReference type="Proteomes" id="UP000032076"/>
    </source>
</evidence>
<keyword evidence="1" id="KW-0472">Membrane</keyword>
<evidence type="ECO:0000256" key="1">
    <source>
        <dbReference type="SAM" id="Phobius"/>
    </source>
</evidence>
<protein>
    <submittedName>
        <fullName evidence="2">Uncharacterized protein</fullName>
    </submittedName>
</protein>
<comment type="caution">
    <text evidence="2">The sequence shown here is derived from an EMBL/GenBank/DDBJ whole genome shotgun (WGS) entry which is preliminary data.</text>
</comment>
<proteinExistence type="predicted"/>
<feature type="transmembrane region" description="Helical" evidence="1">
    <location>
        <begin position="54"/>
        <end position="72"/>
    </location>
</feature>
<accession>A0ABD4A9H0</accession>
<reference evidence="2 3" key="1">
    <citation type="submission" date="2015-01" db="EMBL/GenBank/DDBJ databases">
        <title>Draft Genome Sequences of Four Bacillus thermoamylovorans Strains, Isolated From Food Products.</title>
        <authorList>
            <person name="Krawcyk A.O."/>
            <person name="Berendsen E.M."/>
            <person name="Eijlander R.T."/>
            <person name="de Jong A."/>
            <person name="Wells-Bennik M."/>
            <person name="Kuipers O.P."/>
        </authorList>
    </citation>
    <scope>NUCLEOTIDE SEQUENCE [LARGE SCALE GENOMIC DNA]</scope>
    <source>
        <strain evidence="2 3">B4167</strain>
    </source>
</reference>
<dbReference type="EMBL" id="JXLU01000043">
    <property type="protein sequence ID" value="KIO73407.1"/>
    <property type="molecule type" value="Genomic_DNA"/>
</dbReference>
<evidence type="ECO:0000313" key="2">
    <source>
        <dbReference type="EMBL" id="KIO73407.1"/>
    </source>
</evidence>
<keyword evidence="1" id="KW-1133">Transmembrane helix</keyword>
<feature type="transmembrane region" description="Helical" evidence="1">
    <location>
        <begin position="157"/>
        <end position="179"/>
    </location>
</feature>
<organism evidence="2 3">
    <name type="scientific">Caldibacillus thermoamylovorans</name>
    <dbReference type="NCBI Taxonomy" id="35841"/>
    <lineage>
        <taxon>Bacteria</taxon>
        <taxon>Bacillati</taxon>
        <taxon>Bacillota</taxon>
        <taxon>Bacilli</taxon>
        <taxon>Bacillales</taxon>
        <taxon>Bacillaceae</taxon>
        <taxon>Caldibacillus</taxon>
    </lineage>
</organism>
<dbReference type="AlphaFoldDB" id="A0ABD4A9H0"/>
<feature type="transmembrane region" description="Helical" evidence="1">
    <location>
        <begin position="92"/>
        <end position="116"/>
    </location>
</feature>